<dbReference type="RefSeq" id="WP_160586803.1">
    <property type="nucleotide sequence ID" value="NZ_BMHN01000001.1"/>
</dbReference>
<keyword evidence="3" id="KW-1185">Reference proteome</keyword>
<dbReference type="Gene3D" id="2.60.120.460">
    <property type="entry name" value="YjbQ-like"/>
    <property type="match status" value="1"/>
</dbReference>
<dbReference type="EMBL" id="WXYQ01000002">
    <property type="protein sequence ID" value="NBG94712.1"/>
    <property type="molecule type" value="Genomic_DNA"/>
</dbReference>
<evidence type="ECO:0000313" key="2">
    <source>
        <dbReference type="EMBL" id="NBG94712.1"/>
    </source>
</evidence>
<protein>
    <submittedName>
        <fullName evidence="2">YjbQ family protein</fullName>
    </submittedName>
</protein>
<dbReference type="NCBIfam" id="TIGR00149">
    <property type="entry name" value="TIGR00149_YjbQ"/>
    <property type="match status" value="1"/>
</dbReference>
<reference evidence="2 3" key="1">
    <citation type="journal article" date="2016" name="Int. J. Syst. Evol. Microbiol.">
        <title>Pyruvatibacter mobilis gen. nov., sp. nov., a marine bacterium from the culture broth of Picochlorum sp. 122.</title>
        <authorList>
            <person name="Wang G."/>
            <person name="Tang M."/>
            <person name="Wu H."/>
            <person name="Dai S."/>
            <person name="Li T."/>
            <person name="Chen C."/>
            <person name="He H."/>
            <person name="Fan J."/>
            <person name="Xiang W."/>
            <person name="Li X."/>
        </authorList>
    </citation>
    <scope>NUCLEOTIDE SEQUENCE [LARGE SCALE GENOMIC DNA]</scope>
    <source>
        <strain evidence="2 3">GYP-11</strain>
    </source>
</reference>
<dbReference type="SUPFAM" id="SSF111038">
    <property type="entry name" value="YjbQ-like"/>
    <property type="match status" value="1"/>
</dbReference>
<dbReference type="InterPro" id="IPR001602">
    <property type="entry name" value="UPF0047_YjbQ-like"/>
</dbReference>
<dbReference type="PROSITE" id="PS01314">
    <property type="entry name" value="UPF0047"/>
    <property type="match status" value="1"/>
</dbReference>
<proteinExistence type="inferred from homology"/>
<dbReference type="Pfam" id="PF01894">
    <property type="entry name" value="YjbQ"/>
    <property type="match status" value="1"/>
</dbReference>
<dbReference type="OrthoDB" id="9801725at2"/>
<name>A0A845Q7W5_9HYPH</name>
<comment type="similarity">
    <text evidence="1">Belongs to the UPF0047 family.</text>
</comment>
<dbReference type="Proteomes" id="UP000470384">
    <property type="component" value="Unassembled WGS sequence"/>
</dbReference>
<dbReference type="PANTHER" id="PTHR30615:SF8">
    <property type="entry name" value="UPF0047 PROTEIN C4A8.02C"/>
    <property type="match status" value="1"/>
</dbReference>
<dbReference type="PIRSF" id="PIRSF004681">
    <property type="entry name" value="UCP004681"/>
    <property type="match status" value="1"/>
</dbReference>
<accession>A0A845Q7W5</accession>
<evidence type="ECO:0000313" key="3">
    <source>
        <dbReference type="Proteomes" id="UP000470384"/>
    </source>
</evidence>
<organism evidence="2 3">
    <name type="scientific">Pyruvatibacter mobilis</name>
    <dbReference type="NCBI Taxonomy" id="1712261"/>
    <lineage>
        <taxon>Bacteria</taxon>
        <taxon>Pseudomonadati</taxon>
        <taxon>Pseudomonadota</taxon>
        <taxon>Alphaproteobacteria</taxon>
        <taxon>Hyphomicrobiales</taxon>
        <taxon>Parvibaculaceae</taxon>
        <taxon>Pyruvatibacter</taxon>
    </lineage>
</organism>
<evidence type="ECO:0000256" key="1">
    <source>
        <dbReference type="ARBA" id="ARBA00005534"/>
    </source>
</evidence>
<dbReference type="AlphaFoldDB" id="A0A845Q7W5"/>
<dbReference type="GeneID" id="300655582"/>
<dbReference type="PANTHER" id="PTHR30615">
    <property type="entry name" value="UNCHARACTERIZED PROTEIN YJBQ-RELATED"/>
    <property type="match status" value="1"/>
</dbReference>
<sequence length="147" mass="16219">MHQHLETLIFETPGAGLSDITRHVADALGRARLAQGAVTLFLRHTSASLTIQENADPDVLADLKDFFERIVPFTGPYRHTTEGPDDMPAHIKAALTATSLTIPVDKGRMVLGTWQGIYLFEHRSRPHRREVVVQAMGTEAGNPVRNS</sequence>
<dbReference type="InterPro" id="IPR035917">
    <property type="entry name" value="YjbQ-like_sf"/>
</dbReference>
<gene>
    <name evidence="2" type="ORF">GTQ45_03095</name>
</gene>
<comment type="caution">
    <text evidence="2">The sequence shown here is derived from an EMBL/GenBank/DDBJ whole genome shotgun (WGS) entry which is preliminary data.</text>
</comment>